<organism evidence="1 2">
    <name type="scientific">Panagrolaimus sp. PS1159</name>
    <dbReference type="NCBI Taxonomy" id="55785"/>
    <lineage>
        <taxon>Eukaryota</taxon>
        <taxon>Metazoa</taxon>
        <taxon>Ecdysozoa</taxon>
        <taxon>Nematoda</taxon>
        <taxon>Chromadorea</taxon>
        <taxon>Rhabditida</taxon>
        <taxon>Tylenchina</taxon>
        <taxon>Panagrolaimomorpha</taxon>
        <taxon>Panagrolaimoidea</taxon>
        <taxon>Panagrolaimidae</taxon>
        <taxon>Panagrolaimus</taxon>
    </lineage>
</organism>
<protein>
    <submittedName>
        <fullName evidence="2">Uncharacterized protein</fullName>
    </submittedName>
</protein>
<accession>A0AC35GFL9</accession>
<dbReference type="WBParaSite" id="PS1159_v2.g4868.t1">
    <property type="protein sequence ID" value="PS1159_v2.g4868.t1"/>
    <property type="gene ID" value="PS1159_v2.g4868"/>
</dbReference>
<evidence type="ECO:0000313" key="1">
    <source>
        <dbReference type="Proteomes" id="UP000887580"/>
    </source>
</evidence>
<sequence length="74" mass="7928">KVENGIVKLNIMNATSECLVTVKNAKIKPEEIIATSAPNSPSNNPQSVSSSAATNIIGNFGWIFLLISFCILHQ</sequence>
<name>A0AC35GFL9_9BILA</name>
<evidence type="ECO:0000313" key="2">
    <source>
        <dbReference type="WBParaSite" id="PS1159_v2.g4868.t1"/>
    </source>
</evidence>
<reference evidence="2" key="1">
    <citation type="submission" date="2022-11" db="UniProtKB">
        <authorList>
            <consortium name="WormBaseParasite"/>
        </authorList>
    </citation>
    <scope>IDENTIFICATION</scope>
</reference>
<proteinExistence type="predicted"/>
<dbReference type="Proteomes" id="UP000887580">
    <property type="component" value="Unplaced"/>
</dbReference>